<protein>
    <recommendedName>
        <fullName evidence="3">PepSY domain-containing protein</fullName>
    </recommendedName>
</protein>
<accession>A0A430HQG5</accession>
<keyword evidence="2" id="KW-1185">Reference proteome</keyword>
<gene>
    <name evidence="1" type="ORF">EJB06_06055</name>
</gene>
<sequence>MISAEAAQSMILRHSEGDPLSPQYEKFALISCELSGDGDYWIVRVNSEDDVLHGRFERCYVGVNAYLVNVMSGEIETVGSAQSVETY</sequence>
<comment type="caution">
    <text evidence="1">The sequence shown here is derived from an EMBL/GenBank/DDBJ whole genome shotgun (WGS) entry which is preliminary data.</text>
</comment>
<organism evidence="1 2">
    <name type="scientific">Massilia atriviolacea</name>
    <dbReference type="NCBI Taxonomy" id="2495579"/>
    <lineage>
        <taxon>Bacteria</taxon>
        <taxon>Pseudomonadati</taxon>
        <taxon>Pseudomonadota</taxon>
        <taxon>Betaproteobacteria</taxon>
        <taxon>Burkholderiales</taxon>
        <taxon>Oxalobacteraceae</taxon>
        <taxon>Telluria group</taxon>
        <taxon>Massilia</taxon>
    </lineage>
</organism>
<name>A0A430HQG5_9BURK</name>
<dbReference type="EMBL" id="RXLQ01000003">
    <property type="protein sequence ID" value="RSZ59758.1"/>
    <property type="molecule type" value="Genomic_DNA"/>
</dbReference>
<dbReference type="RefSeq" id="WP_126073120.1">
    <property type="nucleotide sequence ID" value="NZ_CP051166.1"/>
</dbReference>
<evidence type="ECO:0000313" key="1">
    <source>
        <dbReference type="EMBL" id="RSZ59758.1"/>
    </source>
</evidence>
<dbReference type="OrthoDB" id="6866178at2"/>
<dbReference type="AlphaFoldDB" id="A0A430HQG5"/>
<dbReference type="Proteomes" id="UP000278085">
    <property type="component" value="Unassembled WGS sequence"/>
</dbReference>
<evidence type="ECO:0008006" key="3">
    <source>
        <dbReference type="Google" id="ProtNLM"/>
    </source>
</evidence>
<reference evidence="1 2" key="1">
    <citation type="submission" date="2018-12" db="EMBL/GenBank/DDBJ databases">
        <authorList>
            <person name="Yang E."/>
        </authorList>
    </citation>
    <scope>NUCLEOTIDE SEQUENCE [LARGE SCALE GENOMIC DNA]</scope>
    <source>
        <strain evidence="1 2">SOD</strain>
    </source>
</reference>
<proteinExistence type="predicted"/>
<evidence type="ECO:0000313" key="2">
    <source>
        <dbReference type="Proteomes" id="UP000278085"/>
    </source>
</evidence>